<comment type="caution">
    <text evidence="2">The sequence shown here is derived from an EMBL/GenBank/DDBJ whole genome shotgun (WGS) entry which is preliminary data.</text>
</comment>
<dbReference type="Pfam" id="PF21217">
    <property type="entry name" value="PaaA2"/>
    <property type="match status" value="1"/>
</dbReference>
<reference evidence="2 3" key="1">
    <citation type="submission" date="2010-12" db="EMBL/GenBank/DDBJ databases">
        <authorList>
            <person name="Muzny D."/>
            <person name="Qin X."/>
            <person name="Deng J."/>
            <person name="Jiang H."/>
            <person name="Liu Y."/>
            <person name="Qu J."/>
            <person name="Song X.-Z."/>
            <person name="Zhang L."/>
            <person name="Thornton R."/>
            <person name="Coyle M."/>
            <person name="Francisco L."/>
            <person name="Jackson L."/>
            <person name="Javaid M."/>
            <person name="Korchina V."/>
            <person name="Kovar C."/>
            <person name="Mata R."/>
            <person name="Mathew T."/>
            <person name="Ngo R."/>
            <person name="Nguyen L."/>
            <person name="Nguyen N."/>
            <person name="Okwuonu G."/>
            <person name="Ongeri F."/>
            <person name="Pham C."/>
            <person name="Simmons D."/>
            <person name="Wilczek-Boney K."/>
            <person name="Hale W."/>
            <person name="Jakkamsetti A."/>
            <person name="Pham P."/>
            <person name="Ruth R."/>
            <person name="San Lucas F."/>
            <person name="Warren J."/>
            <person name="Zhang J."/>
            <person name="Zhao Z."/>
            <person name="Zhou C."/>
            <person name="Zhu D."/>
            <person name="Lee S."/>
            <person name="Bess C."/>
            <person name="Blankenburg K."/>
            <person name="Forbes L."/>
            <person name="Fu Q."/>
            <person name="Gubbala S."/>
            <person name="Hirani K."/>
            <person name="Jayaseelan J.C."/>
            <person name="Lara F."/>
            <person name="Munidasa M."/>
            <person name="Palculict T."/>
            <person name="Patil S."/>
            <person name="Pu L.-L."/>
            <person name="Saada N."/>
            <person name="Tang L."/>
            <person name="Weissenberger G."/>
            <person name="Zhu Y."/>
            <person name="Hemphill L."/>
            <person name="Shang Y."/>
            <person name="Youmans B."/>
            <person name="Ayvaz T."/>
            <person name="Ross M."/>
            <person name="Santibanez J."/>
            <person name="Aqrawi P."/>
            <person name="Gross S."/>
            <person name="Joshi V."/>
            <person name="Fowler G."/>
            <person name="Nazareth L."/>
            <person name="Reid J."/>
            <person name="Worley K."/>
            <person name="Petrosino J."/>
            <person name="Highlander S."/>
            <person name="Gibbs R."/>
        </authorList>
    </citation>
    <scope>NUCLEOTIDE SEQUENCE [LARGE SCALE GENOMIC DNA]</scope>
    <source>
        <strain evidence="2 3">ATCC 51599</strain>
    </source>
</reference>
<dbReference type="Gene3D" id="6.20.450.20">
    <property type="match status" value="1"/>
</dbReference>
<proteinExistence type="predicted"/>
<dbReference type="AlphaFoldDB" id="E7RYA9"/>
<organism evidence="2 3">
    <name type="scientific">Lautropia mirabilis ATCC 51599</name>
    <dbReference type="NCBI Taxonomy" id="887898"/>
    <lineage>
        <taxon>Bacteria</taxon>
        <taxon>Pseudomonadati</taxon>
        <taxon>Pseudomonadota</taxon>
        <taxon>Betaproteobacteria</taxon>
        <taxon>Burkholderiales</taxon>
        <taxon>Burkholderiaceae</taxon>
        <taxon>Lautropia</taxon>
    </lineage>
</organism>
<dbReference type="HOGENOM" id="CLU_190592_0_0_4"/>
<gene>
    <name evidence="2" type="ORF">HMPREF0551_1673</name>
</gene>
<feature type="domain" description="Stability determinant" evidence="1">
    <location>
        <begin position="52"/>
        <end position="78"/>
    </location>
</feature>
<name>E7RYA9_9BURK</name>
<evidence type="ECO:0000259" key="1">
    <source>
        <dbReference type="Pfam" id="PF21217"/>
    </source>
</evidence>
<dbReference type="STRING" id="887898.HMPREF0551_1673"/>
<keyword evidence="3" id="KW-1185">Reference proteome</keyword>
<dbReference type="RefSeq" id="WP_005673995.1">
    <property type="nucleotide sequence ID" value="NZ_CP146288.1"/>
</dbReference>
<dbReference type="InterPro" id="IPR048851">
    <property type="entry name" value="PaaA2_dom"/>
</dbReference>
<accession>E7RYA9</accession>
<evidence type="ECO:0000313" key="2">
    <source>
        <dbReference type="EMBL" id="EFV94608.1"/>
    </source>
</evidence>
<dbReference type="Proteomes" id="UP000011021">
    <property type="component" value="Unassembled WGS sequence"/>
</dbReference>
<protein>
    <recommendedName>
        <fullName evidence="1">Stability determinant domain-containing protein</fullName>
    </recommendedName>
</protein>
<dbReference type="EMBL" id="AEQP01000014">
    <property type="protein sequence ID" value="EFV94608.1"/>
    <property type="molecule type" value="Genomic_DNA"/>
</dbReference>
<dbReference type="eggNOG" id="ENOG502ZHTY">
    <property type="taxonomic scope" value="Bacteria"/>
</dbReference>
<sequence>MNTTPDLHYQNANFLRELAEKLPRISPEDGCPEHMRLLQKLADEQLAEAQHIDWVRAKVAAARDDTRPDVPVEEAMTEFRIRMERLHNGNL</sequence>
<evidence type="ECO:0000313" key="3">
    <source>
        <dbReference type="Proteomes" id="UP000011021"/>
    </source>
</evidence>